<feature type="coiled-coil region" evidence="1">
    <location>
        <begin position="5"/>
        <end position="39"/>
    </location>
</feature>
<sequence>MSNNLSELSIQLRKLQAEKNAQANEIDRLERQARILAELKGVSINDVKNSLKAACEAEAHGELRALVGTLQARVEGLQLGGGGIVRGQRGLGGNADADKVPSQDRFNQEQAARARTALELRIGELEEIESSHQRELDFLYKQSQELTDKNTRLETQLMQQQAILEQWELRWKARDENDMTRSIAAATAPSTGGAYNYSEFAKVPVASQLDLLHDAPQSQIDADHEQRFIAAQAALAGERNQRLLVQSQLSSAQKNYELRSDQHQHRIQFLEGQLQDLELQMTSLYVAFGMIQNDNKEERSEKEAWKKSLVESDAALAKEETKRSERESWMRFLGESDSALAIEESKRDQKQHLRPSGIYNGQQVSPDSERSNRRSVSRVHNPSLSSDRRLSSLVRAAVKPSANPPIARGLLLLLLDDDDQPVSPSINPSRSIQRKKTFSARRLYPMKSSSRLSILSAGNKFKEQYCVLHGANGLYQIRYGDSYEGPVAGVHEFITAGVSAIEHTSRSSNQPFGFEIMINPSSADSPVLCCAAESEDDFMMWMSALTSVIDGSLDQQSERN</sequence>
<dbReference type="InterPro" id="IPR011993">
    <property type="entry name" value="PH-like_dom_sf"/>
</dbReference>
<gene>
    <name evidence="3" type="ORF">ACHAXA_004900</name>
</gene>
<dbReference type="AlphaFoldDB" id="A0ABD3RX28"/>
<accession>A0ABD3RX28</accession>
<evidence type="ECO:0000313" key="4">
    <source>
        <dbReference type="Proteomes" id="UP001530377"/>
    </source>
</evidence>
<name>A0ABD3RX28_9STRA</name>
<evidence type="ECO:0000313" key="3">
    <source>
        <dbReference type="EMBL" id="KAL3816748.1"/>
    </source>
</evidence>
<reference evidence="3 4" key="1">
    <citation type="submission" date="2024-10" db="EMBL/GenBank/DDBJ databases">
        <title>Updated reference genomes for cyclostephanoid diatoms.</title>
        <authorList>
            <person name="Roberts W.R."/>
            <person name="Alverson A.J."/>
        </authorList>
    </citation>
    <scope>NUCLEOTIDE SEQUENCE [LARGE SCALE GENOMIC DNA]</scope>
    <source>
        <strain evidence="3 4">AJA228-03</strain>
    </source>
</reference>
<evidence type="ECO:0000256" key="1">
    <source>
        <dbReference type="SAM" id="Coils"/>
    </source>
</evidence>
<evidence type="ECO:0008006" key="5">
    <source>
        <dbReference type="Google" id="ProtNLM"/>
    </source>
</evidence>
<protein>
    <recommendedName>
        <fullName evidence="5">PH domain-containing protein</fullName>
    </recommendedName>
</protein>
<comment type="caution">
    <text evidence="3">The sequence shown here is derived from an EMBL/GenBank/DDBJ whole genome shotgun (WGS) entry which is preliminary data.</text>
</comment>
<keyword evidence="4" id="KW-1185">Reference proteome</keyword>
<dbReference type="SUPFAM" id="SSF50729">
    <property type="entry name" value="PH domain-like"/>
    <property type="match status" value="1"/>
</dbReference>
<dbReference type="Proteomes" id="UP001530377">
    <property type="component" value="Unassembled WGS sequence"/>
</dbReference>
<proteinExistence type="predicted"/>
<feature type="region of interest" description="Disordered" evidence="2">
    <location>
        <begin position="344"/>
        <end position="384"/>
    </location>
</feature>
<dbReference type="Gene3D" id="2.30.29.30">
    <property type="entry name" value="Pleckstrin-homology domain (PH domain)/Phosphotyrosine-binding domain (PTB)"/>
    <property type="match status" value="1"/>
</dbReference>
<keyword evidence="1" id="KW-0175">Coiled coil</keyword>
<evidence type="ECO:0000256" key="2">
    <source>
        <dbReference type="SAM" id="MobiDB-lite"/>
    </source>
</evidence>
<feature type="coiled-coil region" evidence="1">
    <location>
        <begin position="136"/>
        <end position="170"/>
    </location>
</feature>
<organism evidence="3 4">
    <name type="scientific">Cyclostephanos tholiformis</name>
    <dbReference type="NCBI Taxonomy" id="382380"/>
    <lineage>
        <taxon>Eukaryota</taxon>
        <taxon>Sar</taxon>
        <taxon>Stramenopiles</taxon>
        <taxon>Ochrophyta</taxon>
        <taxon>Bacillariophyta</taxon>
        <taxon>Coscinodiscophyceae</taxon>
        <taxon>Thalassiosirophycidae</taxon>
        <taxon>Stephanodiscales</taxon>
        <taxon>Stephanodiscaceae</taxon>
        <taxon>Cyclostephanos</taxon>
    </lineage>
</organism>
<dbReference type="EMBL" id="JALLPB020000134">
    <property type="protein sequence ID" value="KAL3816748.1"/>
    <property type="molecule type" value="Genomic_DNA"/>
</dbReference>
<feature type="coiled-coil region" evidence="1">
    <location>
        <begin position="260"/>
        <end position="287"/>
    </location>
</feature>